<keyword evidence="2" id="KW-1185">Reference proteome</keyword>
<reference evidence="1" key="1">
    <citation type="submission" date="2022-04" db="EMBL/GenBank/DDBJ databases">
        <title>Genome of the entomopathogenic fungus Entomophthora muscae.</title>
        <authorList>
            <person name="Elya C."/>
            <person name="Lovett B.R."/>
            <person name="Lee E."/>
            <person name="Macias A.M."/>
            <person name="Hajek A.E."/>
            <person name="De Bivort B.L."/>
            <person name="Kasson M.T."/>
            <person name="De Fine Licht H.H."/>
            <person name="Stajich J.E."/>
        </authorList>
    </citation>
    <scope>NUCLEOTIDE SEQUENCE</scope>
    <source>
        <strain evidence="1">Berkeley</strain>
    </source>
</reference>
<proteinExistence type="predicted"/>
<gene>
    <name evidence="1" type="ORF">DSO57_1034993</name>
</gene>
<name>A0ACC2S1L9_9FUNG</name>
<dbReference type="Proteomes" id="UP001165960">
    <property type="component" value="Unassembled WGS sequence"/>
</dbReference>
<organism evidence="1 2">
    <name type="scientific">Entomophthora muscae</name>
    <dbReference type="NCBI Taxonomy" id="34485"/>
    <lineage>
        <taxon>Eukaryota</taxon>
        <taxon>Fungi</taxon>
        <taxon>Fungi incertae sedis</taxon>
        <taxon>Zoopagomycota</taxon>
        <taxon>Entomophthoromycotina</taxon>
        <taxon>Entomophthoromycetes</taxon>
        <taxon>Entomophthorales</taxon>
        <taxon>Entomophthoraceae</taxon>
        <taxon>Entomophthora</taxon>
    </lineage>
</organism>
<dbReference type="EMBL" id="QTSX02005980">
    <property type="protein sequence ID" value="KAJ9056266.1"/>
    <property type="molecule type" value="Genomic_DNA"/>
</dbReference>
<protein>
    <submittedName>
        <fullName evidence="1">Uncharacterized protein</fullName>
    </submittedName>
</protein>
<evidence type="ECO:0000313" key="2">
    <source>
        <dbReference type="Proteomes" id="UP001165960"/>
    </source>
</evidence>
<comment type="caution">
    <text evidence="1">The sequence shown here is derived from an EMBL/GenBank/DDBJ whole genome shotgun (WGS) entry which is preliminary data.</text>
</comment>
<sequence>MSSAFEAFCHWVWSLVLALVRASIGSLLLGFLSVWALWLLLSSLRKYIIGKTSSTFTALSGALVVNITLVSPCTPPTTEVCEKVLDALGKLQLRLAANLASIDAPISDAQRSVALLDALNEDTHLWVCTLLCQSQELGNTASLLTLVSFAVAAPGSKASVIFETLCSKGLAPDLATHMECFVVKAASLDLPAKVAVAMFPHSLDPALADKGVWEPTPPVKLCLPLRPPLQFLPNACEFLPNYV</sequence>
<evidence type="ECO:0000313" key="1">
    <source>
        <dbReference type="EMBL" id="KAJ9056266.1"/>
    </source>
</evidence>
<accession>A0ACC2S1L9</accession>